<feature type="region of interest" description="Disordered" evidence="1">
    <location>
        <begin position="1"/>
        <end position="20"/>
    </location>
</feature>
<keyword evidence="3" id="KW-1185">Reference proteome</keyword>
<feature type="compositionally biased region" description="Basic and acidic residues" evidence="1">
    <location>
        <begin position="176"/>
        <end position="189"/>
    </location>
</feature>
<reference evidence="2" key="2">
    <citation type="submission" date="2020-11" db="EMBL/GenBank/DDBJ databases">
        <authorList>
            <person name="McCartney M.A."/>
            <person name="Auch B."/>
            <person name="Kono T."/>
            <person name="Mallez S."/>
            <person name="Becker A."/>
            <person name="Gohl D.M."/>
            <person name="Silverstein K.A.T."/>
            <person name="Koren S."/>
            <person name="Bechman K.B."/>
            <person name="Herman A."/>
            <person name="Abrahante J.E."/>
            <person name="Garbe J."/>
        </authorList>
    </citation>
    <scope>NUCLEOTIDE SEQUENCE</scope>
    <source>
        <strain evidence="2">Duluth1</strain>
        <tissue evidence="2">Whole animal</tissue>
    </source>
</reference>
<evidence type="ECO:0000313" key="2">
    <source>
        <dbReference type="EMBL" id="KAH3701948.1"/>
    </source>
</evidence>
<dbReference type="Proteomes" id="UP000828390">
    <property type="component" value="Unassembled WGS sequence"/>
</dbReference>
<evidence type="ECO:0000256" key="1">
    <source>
        <dbReference type="SAM" id="MobiDB-lite"/>
    </source>
</evidence>
<proteinExistence type="predicted"/>
<dbReference type="AlphaFoldDB" id="A0A9D3YN09"/>
<gene>
    <name evidence="2" type="ORF">DPMN_076946</name>
</gene>
<name>A0A9D3YN09_DREPO</name>
<accession>A0A9D3YN09</accession>
<reference evidence="2" key="1">
    <citation type="journal article" date="2019" name="bioRxiv">
        <title>The Genome of the Zebra Mussel, Dreissena polymorpha: A Resource for Invasive Species Research.</title>
        <authorList>
            <person name="McCartney M.A."/>
            <person name="Auch B."/>
            <person name="Kono T."/>
            <person name="Mallez S."/>
            <person name="Zhang Y."/>
            <person name="Obille A."/>
            <person name="Becker A."/>
            <person name="Abrahante J.E."/>
            <person name="Garbe J."/>
            <person name="Badalamenti J.P."/>
            <person name="Herman A."/>
            <person name="Mangelson H."/>
            <person name="Liachko I."/>
            <person name="Sullivan S."/>
            <person name="Sone E.D."/>
            <person name="Koren S."/>
            <person name="Silverstein K.A.T."/>
            <person name="Beckman K.B."/>
            <person name="Gohl D.M."/>
        </authorList>
    </citation>
    <scope>NUCLEOTIDE SEQUENCE</scope>
    <source>
        <strain evidence="2">Duluth1</strain>
        <tissue evidence="2">Whole animal</tissue>
    </source>
</reference>
<organism evidence="2 3">
    <name type="scientific">Dreissena polymorpha</name>
    <name type="common">Zebra mussel</name>
    <name type="synonym">Mytilus polymorpha</name>
    <dbReference type="NCBI Taxonomy" id="45954"/>
    <lineage>
        <taxon>Eukaryota</taxon>
        <taxon>Metazoa</taxon>
        <taxon>Spiralia</taxon>
        <taxon>Lophotrochozoa</taxon>
        <taxon>Mollusca</taxon>
        <taxon>Bivalvia</taxon>
        <taxon>Autobranchia</taxon>
        <taxon>Heteroconchia</taxon>
        <taxon>Euheterodonta</taxon>
        <taxon>Imparidentia</taxon>
        <taxon>Neoheterodontei</taxon>
        <taxon>Myida</taxon>
        <taxon>Dreissenoidea</taxon>
        <taxon>Dreissenidae</taxon>
        <taxon>Dreissena</taxon>
    </lineage>
</organism>
<protein>
    <submittedName>
        <fullName evidence="2">Uncharacterized protein</fullName>
    </submittedName>
</protein>
<evidence type="ECO:0000313" key="3">
    <source>
        <dbReference type="Proteomes" id="UP000828390"/>
    </source>
</evidence>
<dbReference type="EMBL" id="JAIWYP010000015">
    <property type="protein sequence ID" value="KAH3701948.1"/>
    <property type="molecule type" value="Genomic_DNA"/>
</dbReference>
<feature type="region of interest" description="Disordered" evidence="1">
    <location>
        <begin position="140"/>
        <end position="201"/>
    </location>
</feature>
<sequence length="201" mass="22129">MAAWSASRPLSDKQELSPGSNLVHTELPSATCWTDLASARVPAKLPSASCRADPVSARGFNKGWRRIKPTTCTTSYLAHEALFTWRCTLNSLRLHCSDKLSPGSDKFRSERNSRYLHYEPDRQPTGVQRALAHFWGKTRCPKEAVGDDDPNLNPGPKQDQPDRQPTGAVCDADPNENPRPKLNKPDRKLTGVQRALGATGG</sequence>
<comment type="caution">
    <text evidence="2">The sequence shown here is derived from an EMBL/GenBank/DDBJ whole genome shotgun (WGS) entry which is preliminary data.</text>
</comment>